<reference evidence="2" key="1">
    <citation type="thesis" date="2021" institute="BYU ScholarsArchive" country="Provo, UT, USA">
        <title>Applications of and Algorithms for Genome Assembly and Genomic Analyses with an Emphasis on Marine Teleosts.</title>
        <authorList>
            <person name="Pickett B.D."/>
        </authorList>
    </citation>
    <scope>NUCLEOTIDE SEQUENCE</scope>
    <source>
        <strain evidence="2">HI-2016</strain>
    </source>
</reference>
<evidence type="ECO:0000313" key="2">
    <source>
        <dbReference type="EMBL" id="KAG9339335.1"/>
    </source>
</evidence>
<feature type="region of interest" description="Disordered" evidence="1">
    <location>
        <begin position="173"/>
        <end position="207"/>
    </location>
</feature>
<dbReference type="Proteomes" id="UP000824540">
    <property type="component" value="Unassembled WGS sequence"/>
</dbReference>
<organism evidence="2 3">
    <name type="scientific">Albula glossodonta</name>
    <name type="common">roundjaw bonefish</name>
    <dbReference type="NCBI Taxonomy" id="121402"/>
    <lineage>
        <taxon>Eukaryota</taxon>
        <taxon>Metazoa</taxon>
        <taxon>Chordata</taxon>
        <taxon>Craniata</taxon>
        <taxon>Vertebrata</taxon>
        <taxon>Euteleostomi</taxon>
        <taxon>Actinopterygii</taxon>
        <taxon>Neopterygii</taxon>
        <taxon>Teleostei</taxon>
        <taxon>Albuliformes</taxon>
        <taxon>Albulidae</taxon>
        <taxon>Albula</taxon>
    </lineage>
</organism>
<evidence type="ECO:0000256" key="1">
    <source>
        <dbReference type="SAM" id="MobiDB-lite"/>
    </source>
</evidence>
<feature type="non-terminal residue" evidence="2">
    <location>
        <position position="207"/>
    </location>
</feature>
<sequence>MGEPGERGLRFFSWRERERERKRRSESFLIKLLWLGPLGPGAPLTPGPPGSGGSPAPSLTACSCPNLCQLSQPAHLAGQSHDSRHHRWISDWCFSTEVNQPTRREQKEKVCLETADGICIRSEFSVSSRVLKPVPSRAPATPKQLPGNTLITPQPNSDDETIIRAAYSQLSGSCKTRRKDHNPDLEAEGNSTEEGGLTTSEICSDVY</sequence>
<keyword evidence="3" id="KW-1185">Reference proteome</keyword>
<feature type="compositionally biased region" description="Polar residues" evidence="1">
    <location>
        <begin position="189"/>
        <end position="207"/>
    </location>
</feature>
<comment type="caution">
    <text evidence="2">The sequence shown here is derived from an EMBL/GenBank/DDBJ whole genome shotgun (WGS) entry which is preliminary data.</text>
</comment>
<protein>
    <submittedName>
        <fullName evidence="2">Uncharacterized protein</fullName>
    </submittedName>
</protein>
<evidence type="ECO:0000313" key="3">
    <source>
        <dbReference type="Proteomes" id="UP000824540"/>
    </source>
</evidence>
<dbReference type="AlphaFoldDB" id="A0A8T2NG36"/>
<dbReference type="EMBL" id="JAFBMS010000054">
    <property type="protein sequence ID" value="KAG9339335.1"/>
    <property type="molecule type" value="Genomic_DNA"/>
</dbReference>
<proteinExistence type="predicted"/>
<name>A0A8T2NG36_9TELE</name>
<accession>A0A8T2NG36</accession>
<feature type="compositionally biased region" description="Polar residues" evidence="1">
    <location>
        <begin position="146"/>
        <end position="156"/>
    </location>
</feature>
<gene>
    <name evidence="2" type="ORF">JZ751_023727</name>
</gene>
<feature type="region of interest" description="Disordered" evidence="1">
    <location>
        <begin position="134"/>
        <end position="157"/>
    </location>
</feature>